<dbReference type="InterPro" id="IPR041682">
    <property type="entry name" value="AAA_14"/>
</dbReference>
<evidence type="ECO:0000313" key="3">
    <source>
        <dbReference type="EMBL" id="MBS1257765.1"/>
    </source>
</evidence>
<evidence type="ECO:0008006" key="5">
    <source>
        <dbReference type="Google" id="ProtNLM"/>
    </source>
</evidence>
<comment type="caution">
    <text evidence="3">The sequence shown here is derived from an EMBL/GenBank/DDBJ whole genome shotgun (WGS) entry which is preliminary data.</text>
</comment>
<sequence length="390" mass="44927">MIPRFIQLPQKQNFFLFGPRQSGKSTLIKKTFSQKSCIYYDLLHSETYRRFLANPELLRREIRTAVSSKKISHVIVDEVQKIPQLLDEIHSLIESKEPLNFVLSGSSSRKLKRHKANMLAGRAWTLNLFPFIYREISSSFELDKALRFGTLPTVYLAKEDIVKSEILRSYVNTYIKEEIELEANIRNLGGFLRFLPLAAAQNGEIVNYSNIARETGINYKTVREYYKILEDTLLGFFLLPYGKSIRKKMTKHPKFYFFDSGVVSALTRKLSVPFVENNYEYGKMFEQFIICELIRMNSYKRMDLNFSFYRTEGGAEVDCIIETPTGKTVALEIKSTSMPDFSHCSGLYSFKQKVSGAELILACKTPNPIKLKNALAMPWQEALQHIEGCS</sequence>
<dbReference type="AlphaFoldDB" id="A0A941W155"/>
<name>A0A941W155_9BACT</name>
<dbReference type="SUPFAM" id="SSF52540">
    <property type="entry name" value="P-loop containing nucleoside triphosphate hydrolases"/>
    <property type="match status" value="1"/>
</dbReference>
<dbReference type="InterPro" id="IPR027417">
    <property type="entry name" value="P-loop_NTPase"/>
</dbReference>
<gene>
    <name evidence="3" type="ORF">MAG551_00812</name>
</gene>
<dbReference type="Pfam" id="PF13173">
    <property type="entry name" value="AAA_14"/>
    <property type="match status" value="1"/>
</dbReference>
<feature type="domain" description="AAA" evidence="1">
    <location>
        <begin position="12"/>
        <end position="136"/>
    </location>
</feature>
<dbReference type="EMBL" id="JAANXD010000036">
    <property type="protein sequence ID" value="MBS1257765.1"/>
    <property type="molecule type" value="Genomic_DNA"/>
</dbReference>
<dbReference type="Gene3D" id="3.40.50.300">
    <property type="entry name" value="P-loop containing nucleotide triphosphate hydrolases"/>
    <property type="match status" value="1"/>
</dbReference>
<evidence type="ECO:0000259" key="2">
    <source>
        <dbReference type="Pfam" id="PF13635"/>
    </source>
</evidence>
<reference evidence="3" key="1">
    <citation type="journal article" date="2021" name="ISME J.">
        <title>Fine-scale metabolic discontinuity in a stratified prokaryote microbiome of a Red Sea deep halocline.</title>
        <authorList>
            <person name="Michoud G."/>
            <person name="Ngugi D.K."/>
            <person name="Barozzi A."/>
            <person name="Merlino G."/>
            <person name="Calleja M.L."/>
            <person name="Delgado-Huertas A."/>
            <person name="Moran X.A.G."/>
            <person name="Daffonchio D."/>
        </authorList>
    </citation>
    <scope>NUCLEOTIDE SEQUENCE</scope>
    <source>
        <strain evidence="3">SuakinDeep_MAG55_1</strain>
    </source>
</reference>
<proteinExistence type="predicted"/>
<accession>A0A941W155</accession>
<protein>
    <recommendedName>
        <fullName evidence="5">ATPase</fullName>
    </recommendedName>
</protein>
<evidence type="ECO:0000313" key="4">
    <source>
        <dbReference type="Proteomes" id="UP000722750"/>
    </source>
</evidence>
<feature type="domain" description="DUF4143" evidence="2">
    <location>
        <begin position="179"/>
        <end position="335"/>
    </location>
</feature>
<dbReference type="InterPro" id="IPR025420">
    <property type="entry name" value="DUF4143"/>
</dbReference>
<dbReference type="PANTHER" id="PTHR43566">
    <property type="entry name" value="CONSERVED PROTEIN"/>
    <property type="match status" value="1"/>
</dbReference>
<dbReference type="Proteomes" id="UP000722750">
    <property type="component" value="Unassembled WGS sequence"/>
</dbReference>
<organism evidence="3 4">
    <name type="scientific">Candidatus Scalindua arabica</name>
    <dbReference type="NCBI Taxonomy" id="1127984"/>
    <lineage>
        <taxon>Bacteria</taxon>
        <taxon>Pseudomonadati</taxon>
        <taxon>Planctomycetota</taxon>
        <taxon>Candidatus Brocadiia</taxon>
        <taxon>Candidatus Brocadiales</taxon>
        <taxon>Candidatus Scalinduaceae</taxon>
        <taxon>Candidatus Scalindua</taxon>
    </lineage>
</organism>
<dbReference type="PANTHER" id="PTHR43566:SF2">
    <property type="entry name" value="DUF4143 DOMAIN-CONTAINING PROTEIN"/>
    <property type="match status" value="1"/>
</dbReference>
<dbReference type="Pfam" id="PF13635">
    <property type="entry name" value="DUF4143"/>
    <property type="match status" value="1"/>
</dbReference>
<evidence type="ECO:0000259" key="1">
    <source>
        <dbReference type="Pfam" id="PF13173"/>
    </source>
</evidence>